<dbReference type="Proteomes" id="UP000580797">
    <property type="component" value="Unassembled WGS sequence"/>
</dbReference>
<evidence type="ECO:0000313" key="2">
    <source>
        <dbReference type="EMBL" id="MBB5513058.1"/>
    </source>
</evidence>
<reference evidence="2 3" key="1">
    <citation type="submission" date="2020-08" db="EMBL/GenBank/DDBJ databases">
        <title>Sequencing the genomes of 1000 actinobacteria strains.</title>
        <authorList>
            <person name="Klenk H.-P."/>
        </authorList>
    </citation>
    <scope>NUCLEOTIDE SEQUENCE [LARGE SCALE GENOMIC DNA]</scope>
    <source>
        <strain evidence="2 3">DSM 105783</strain>
    </source>
</reference>
<feature type="region of interest" description="Disordered" evidence="1">
    <location>
        <begin position="1"/>
        <end position="56"/>
    </location>
</feature>
<proteinExistence type="predicted"/>
<comment type="caution">
    <text evidence="2">The sequence shown here is derived from an EMBL/GenBank/DDBJ whole genome shotgun (WGS) entry which is preliminary data.</text>
</comment>
<dbReference type="EMBL" id="JACHDR010000001">
    <property type="protein sequence ID" value="MBB5513058.1"/>
    <property type="molecule type" value="Genomic_DNA"/>
</dbReference>
<organism evidence="2 3">
    <name type="scientific">Neomicrococcus aestuarii</name>
    <dbReference type="NCBI Taxonomy" id="556325"/>
    <lineage>
        <taxon>Bacteria</taxon>
        <taxon>Bacillati</taxon>
        <taxon>Actinomycetota</taxon>
        <taxon>Actinomycetes</taxon>
        <taxon>Micrococcales</taxon>
        <taxon>Micrococcaceae</taxon>
        <taxon>Neomicrococcus</taxon>
    </lineage>
</organism>
<dbReference type="AlphaFoldDB" id="A0A7W8TW22"/>
<accession>A0A7W8TW22</accession>
<feature type="compositionally biased region" description="Gly residues" evidence="1">
    <location>
        <begin position="13"/>
        <end position="34"/>
    </location>
</feature>
<name>A0A7W8TW22_9MICC</name>
<gene>
    <name evidence="2" type="ORF">HD598_001745</name>
</gene>
<protein>
    <submittedName>
        <fullName evidence="2">Uncharacterized protein</fullName>
    </submittedName>
</protein>
<evidence type="ECO:0000313" key="3">
    <source>
        <dbReference type="Proteomes" id="UP000580797"/>
    </source>
</evidence>
<evidence type="ECO:0000256" key="1">
    <source>
        <dbReference type="SAM" id="MobiDB-lite"/>
    </source>
</evidence>
<sequence>MGRLDPDAVAGRFDGGPHGVRGGGPGHGDGGGPAGDQFDPDIVHPVQGAHGLGDGAHAVSAGHALHLVGRVAGARPGWAGTLAPGGGGGVGGWGAARAAVGGPRQRGAGGFGHDGLLQV</sequence>